<dbReference type="PANTHER" id="PTHR41795">
    <property type="entry name" value="EXOPOLYSACCHARIDE SYNTHESIS PROTEIN"/>
    <property type="match status" value="1"/>
</dbReference>
<feature type="compositionally biased region" description="Basic and acidic residues" evidence="1">
    <location>
        <begin position="292"/>
        <end position="301"/>
    </location>
</feature>
<dbReference type="Proteomes" id="UP000291613">
    <property type="component" value="Unassembled WGS sequence"/>
</dbReference>
<reference evidence="3 4" key="1">
    <citation type="submission" date="2019-02" db="EMBL/GenBank/DDBJ databases">
        <title>Hansschlegelia quercus sp. nov., a novel methylotrophic bacterium from buds of oak (Quercus robur L.).</title>
        <authorList>
            <person name="Agafonova N.V."/>
            <person name="Kaparullina E.N."/>
            <person name="Grouzdev D.S."/>
            <person name="Doronina N.V."/>
        </authorList>
    </citation>
    <scope>NUCLEOTIDE SEQUENCE [LARGE SCALE GENOMIC DNA]</scope>
    <source>
        <strain evidence="3 4">Dub</strain>
    </source>
</reference>
<evidence type="ECO:0000313" key="3">
    <source>
        <dbReference type="EMBL" id="TBN52495.1"/>
    </source>
</evidence>
<evidence type="ECO:0000256" key="1">
    <source>
        <dbReference type="SAM" id="MobiDB-lite"/>
    </source>
</evidence>
<dbReference type="AlphaFoldDB" id="A0A4Q9GGJ2"/>
<evidence type="ECO:0000313" key="4">
    <source>
        <dbReference type="Proteomes" id="UP000291613"/>
    </source>
</evidence>
<accession>A0A4Q9GGJ2</accession>
<feature type="region of interest" description="Disordered" evidence="1">
    <location>
        <begin position="265"/>
        <end position="309"/>
    </location>
</feature>
<dbReference type="OrthoDB" id="8447817at2"/>
<dbReference type="PANTHER" id="PTHR41795:SF1">
    <property type="entry name" value="EXOPOLYSACCHARIDE SYNTHESIS PROTEIN"/>
    <property type="match status" value="1"/>
</dbReference>
<feature type="compositionally biased region" description="Low complexity" evidence="1">
    <location>
        <begin position="265"/>
        <end position="287"/>
    </location>
</feature>
<keyword evidence="2" id="KW-0812">Transmembrane</keyword>
<dbReference type="Pfam" id="PF06055">
    <property type="entry name" value="ExoD"/>
    <property type="match status" value="1"/>
</dbReference>
<keyword evidence="2" id="KW-0472">Membrane</keyword>
<keyword evidence="2" id="KW-1133">Transmembrane helix</keyword>
<sequence>MIIASRVRPSSEAERPPITRTSDLLRNVLAKNPDVQSFSIGDILDSIGTERVETSLMLFSVSAFLPAPGAPAFSPRAAAAVGAHFAAGRTEFKLPKAILEKQVPRRSLAVAIHALLPVMEFAEKRTRARLAWTSHPVSRWIVGVLVFILAATIAFPVIGFDPLHAMSIFVISLGLAEKDGLAIILGVIAGLLSLGLVALSGVNLRALRSKIGKWVGKLTRRLGFRALANYCQRRGWERLAAILRFEWADLLLAWDPERRAGAEAGLAETAGASDPSIARRSIKSARSNGRAEAAKARDHKIGRGQLATA</sequence>
<protein>
    <submittedName>
        <fullName evidence="3">Exopolysaccharide biosynthesis protein</fullName>
    </submittedName>
</protein>
<dbReference type="InterPro" id="IPR010331">
    <property type="entry name" value="ExoD"/>
</dbReference>
<proteinExistence type="predicted"/>
<feature type="transmembrane region" description="Helical" evidence="2">
    <location>
        <begin position="137"/>
        <end position="160"/>
    </location>
</feature>
<gene>
    <name evidence="3" type="ORF">EYR15_11720</name>
</gene>
<name>A0A4Q9GGJ2_9HYPH</name>
<feature type="transmembrane region" description="Helical" evidence="2">
    <location>
        <begin position="180"/>
        <end position="204"/>
    </location>
</feature>
<keyword evidence="4" id="KW-1185">Reference proteome</keyword>
<organism evidence="3 4">
    <name type="scientific">Hansschlegelia quercus</name>
    <dbReference type="NCBI Taxonomy" id="2528245"/>
    <lineage>
        <taxon>Bacteria</taxon>
        <taxon>Pseudomonadati</taxon>
        <taxon>Pseudomonadota</taxon>
        <taxon>Alphaproteobacteria</taxon>
        <taxon>Hyphomicrobiales</taxon>
        <taxon>Methylopilaceae</taxon>
        <taxon>Hansschlegelia</taxon>
    </lineage>
</organism>
<comment type="caution">
    <text evidence="3">The sequence shown here is derived from an EMBL/GenBank/DDBJ whole genome shotgun (WGS) entry which is preliminary data.</text>
</comment>
<evidence type="ECO:0000256" key="2">
    <source>
        <dbReference type="SAM" id="Phobius"/>
    </source>
</evidence>
<dbReference type="EMBL" id="SIUB01000005">
    <property type="protein sequence ID" value="TBN52495.1"/>
    <property type="molecule type" value="Genomic_DNA"/>
</dbReference>